<proteinExistence type="predicted"/>
<dbReference type="AlphaFoldDB" id="A0A0F9TKR3"/>
<gene>
    <name evidence="2" type="ORF">LCGC14_0717530</name>
</gene>
<organism evidence="2">
    <name type="scientific">marine sediment metagenome</name>
    <dbReference type="NCBI Taxonomy" id="412755"/>
    <lineage>
        <taxon>unclassified sequences</taxon>
        <taxon>metagenomes</taxon>
        <taxon>ecological metagenomes</taxon>
    </lineage>
</organism>
<evidence type="ECO:0000313" key="2">
    <source>
        <dbReference type="EMBL" id="KKN41993.1"/>
    </source>
</evidence>
<feature type="non-terminal residue" evidence="2">
    <location>
        <position position="1"/>
    </location>
</feature>
<reference evidence="2" key="1">
    <citation type="journal article" date="2015" name="Nature">
        <title>Complex archaea that bridge the gap between prokaryotes and eukaryotes.</title>
        <authorList>
            <person name="Spang A."/>
            <person name="Saw J.H."/>
            <person name="Jorgensen S.L."/>
            <person name="Zaremba-Niedzwiedzka K."/>
            <person name="Martijn J."/>
            <person name="Lind A.E."/>
            <person name="van Eijk R."/>
            <person name="Schleper C."/>
            <person name="Guy L."/>
            <person name="Ettema T.J."/>
        </authorList>
    </citation>
    <scope>NUCLEOTIDE SEQUENCE</scope>
</reference>
<sequence length="448" mass="48286">GEPVSSNSPEVIEQQTVGQLFNTTFVPSSNGARLTGELWLDEEKLKALSPQTVSILDTGGRLEISTGMFSENEVKHGVFKSEEYDLIAHNYRPDHLAILPGGRGACSWEAGCGGPRTMESELRSRTAKAIAKRLERTLVGNELSHSDIRQQLQTFADALDVVPVNGATPTFNFVEDVFADNFVYRQEGPEGTKLFKQNYSVDASEGKVQISEEVVEVREETSFVAVNEIETNKEEVAGMDKVKVVDALIASSVIPFCEKDKDMLMAMEESKLEEFEKIVTAAATALDKKEEGKPGPAAKSTPVDNTADAGVVGDGGEQEDMSKLSAMEFVDKADMPADMKEVMRSSLRLQEVRKKQLIEAIKANKANRFDDVTLQSMAMDTLENMAAMAVPAEKAKKDASFVGAGGFASMEAAAAAAGGEKVEPLGTPTVNWGAEGGNNGSGKDKKED</sequence>
<name>A0A0F9TKR3_9ZZZZ</name>
<accession>A0A0F9TKR3</accession>
<feature type="region of interest" description="Disordered" evidence="1">
    <location>
        <begin position="416"/>
        <end position="448"/>
    </location>
</feature>
<comment type="caution">
    <text evidence="2">The sequence shown here is derived from an EMBL/GenBank/DDBJ whole genome shotgun (WGS) entry which is preliminary data.</text>
</comment>
<dbReference type="EMBL" id="LAZR01001611">
    <property type="protein sequence ID" value="KKN41993.1"/>
    <property type="molecule type" value="Genomic_DNA"/>
</dbReference>
<evidence type="ECO:0000256" key="1">
    <source>
        <dbReference type="SAM" id="MobiDB-lite"/>
    </source>
</evidence>
<feature type="region of interest" description="Disordered" evidence="1">
    <location>
        <begin position="286"/>
        <end position="318"/>
    </location>
</feature>
<protein>
    <submittedName>
        <fullName evidence="2">Uncharacterized protein</fullName>
    </submittedName>
</protein>